<comment type="caution">
    <text evidence="2">The sequence shown here is derived from an EMBL/GenBank/DDBJ whole genome shotgun (WGS) entry which is preliminary data.</text>
</comment>
<evidence type="ECO:0000313" key="3">
    <source>
        <dbReference type="Proteomes" id="UP000245956"/>
    </source>
</evidence>
<organism evidence="2 3">
    <name type="scientific">Purpureocillium lilacinum</name>
    <name type="common">Paecilomyces lilacinus</name>
    <dbReference type="NCBI Taxonomy" id="33203"/>
    <lineage>
        <taxon>Eukaryota</taxon>
        <taxon>Fungi</taxon>
        <taxon>Dikarya</taxon>
        <taxon>Ascomycota</taxon>
        <taxon>Pezizomycotina</taxon>
        <taxon>Sordariomycetes</taxon>
        <taxon>Hypocreomycetidae</taxon>
        <taxon>Hypocreales</taxon>
        <taxon>Ophiocordycipitaceae</taxon>
        <taxon>Purpureocillium</taxon>
    </lineage>
</organism>
<dbReference type="Proteomes" id="UP000245956">
    <property type="component" value="Unassembled WGS sequence"/>
</dbReference>
<proteinExistence type="predicted"/>
<evidence type="ECO:0000256" key="1">
    <source>
        <dbReference type="SAM" id="MobiDB-lite"/>
    </source>
</evidence>
<feature type="region of interest" description="Disordered" evidence="1">
    <location>
        <begin position="1"/>
        <end position="64"/>
    </location>
</feature>
<protein>
    <submittedName>
        <fullName evidence="2">Uncharacterized protein</fullName>
    </submittedName>
</protein>
<sequence length="295" mass="31974">MVPGSPAQPSPARLSERATQPASAVPARCRCRHLTRRAASPAPRPERVRFPAIRPPGPNNPPEYVTAAAPDWQRRGSSGRRKPAVWCGAVRYCHMRLDQPAQARAWVGRSTKPDMIRGKLAGPELEGGRGTMEEAYDLFLRVRSSQACQQVAIARKESTCRSQRRRAQRHGSGAAPWMLENANANSRARADRGTTDAVTGPAARVAALHGGQPGVSLRCRPPAAGGGQKAWGREKKHVGGATGIVLRPWSAASSSLPFPRLAQLRRPFEHGRTDGLAPPARLCSPARPPQHQQWQ</sequence>
<reference evidence="2 3" key="1">
    <citation type="journal article" date="2016" name="Front. Microbiol.">
        <title>Genome and transcriptome sequences reveal the specific parasitism of the nematophagous Purpureocillium lilacinum 36-1.</title>
        <authorList>
            <person name="Xie J."/>
            <person name="Li S."/>
            <person name="Mo C."/>
            <person name="Xiao X."/>
            <person name="Peng D."/>
            <person name="Wang G."/>
            <person name="Xiao Y."/>
        </authorList>
    </citation>
    <scope>NUCLEOTIDE SEQUENCE [LARGE SCALE GENOMIC DNA]</scope>
    <source>
        <strain evidence="2 3">36-1</strain>
    </source>
</reference>
<gene>
    <name evidence="2" type="ORF">PCL_12173</name>
</gene>
<feature type="region of interest" description="Disordered" evidence="1">
    <location>
        <begin position="269"/>
        <end position="295"/>
    </location>
</feature>
<dbReference type="AlphaFoldDB" id="A0A2U3E8G9"/>
<evidence type="ECO:0000313" key="2">
    <source>
        <dbReference type="EMBL" id="PWI70805.1"/>
    </source>
</evidence>
<accession>A0A2U3E8G9</accession>
<dbReference type="EMBL" id="LCWV01000008">
    <property type="protein sequence ID" value="PWI70805.1"/>
    <property type="molecule type" value="Genomic_DNA"/>
</dbReference>
<name>A0A2U3E8G9_PURLI</name>